<evidence type="ECO:0000256" key="5">
    <source>
        <dbReference type="SAM" id="Phobius"/>
    </source>
</evidence>
<feature type="transmembrane region" description="Helical" evidence="5">
    <location>
        <begin position="87"/>
        <end position="109"/>
    </location>
</feature>
<feature type="transmembrane region" description="Helical" evidence="5">
    <location>
        <begin position="254"/>
        <end position="279"/>
    </location>
</feature>
<protein>
    <submittedName>
        <fullName evidence="8">G_PROTEIN_RECEP_F1_2 domain-containing protein</fullName>
    </submittedName>
</protein>
<evidence type="ECO:0000256" key="1">
    <source>
        <dbReference type="ARBA" id="ARBA00004370"/>
    </source>
</evidence>
<sequence>MEIPLADGISLIIQIMCYILYILLAISFIFKLLREKQRDYDTTTFLYHFIANTFFDILQSLAVIIFQKFLHWKILVPHYLSSKFLPIIYGSTIYGSILGSVLGSLITVVNRYCALYHVVFFKTFWTKTMCLKLIFLQFMLPILLFSFNFFYTSKVVYVPSYDCYIFFVINEVASMMNNVILSIVTFICSVISIVLNVVILRKYTQVMKNAPRNERSKRLLMFLYMAVTTICLLALSIEQFVRLYFGILEDKERIYFFSFVLYWIIPIFTITQPIVTLIMSRSLRRFFLSFYFNILLPEQYRISKSITVKTSIAAIKLNKISKVVKTNVENN</sequence>
<dbReference type="SUPFAM" id="SSF81321">
    <property type="entry name" value="Family A G protein-coupled receptor-like"/>
    <property type="match status" value="1"/>
</dbReference>
<keyword evidence="2 5" id="KW-0812">Transmembrane</keyword>
<dbReference type="GO" id="GO:0016020">
    <property type="term" value="C:membrane"/>
    <property type="evidence" value="ECO:0007669"/>
    <property type="project" value="UniProtKB-SubCell"/>
</dbReference>
<evidence type="ECO:0000256" key="4">
    <source>
        <dbReference type="ARBA" id="ARBA00023136"/>
    </source>
</evidence>
<accession>A0A0N5BCI7</accession>
<evidence type="ECO:0000313" key="7">
    <source>
        <dbReference type="Proteomes" id="UP000046392"/>
    </source>
</evidence>
<feature type="transmembrane region" description="Helical" evidence="5">
    <location>
        <begin position="221"/>
        <end position="242"/>
    </location>
</feature>
<keyword evidence="4 5" id="KW-0472">Membrane</keyword>
<dbReference type="InterPro" id="IPR051119">
    <property type="entry name" value="Nematode_SR-like"/>
</dbReference>
<keyword evidence="7" id="KW-1185">Reference proteome</keyword>
<reference evidence="8" key="1">
    <citation type="submission" date="2017-02" db="UniProtKB">
        <authorList>
            <consortium name="WormBaseParasite"/>
        </authorList>
    </citation>
    <scope>IDENTIFICATION</scope>
</reference>
<dbReference type="InterPro" id="IPR017452">
    <property type="entry name" value="GPCR_Rhodpsn_7TM"/>
</dbReference>
<dbReference type="Proteomes" id="UP000046392">
    <property type="component" value="Unplaced"/>
</dbReference>
<keyword evidence="3 5" id="KW-1133">Transmembrane helix</keyword>
<evidence type="ECO:0000313" key="8">
    <source>
        <dbReference type="WBParaSite" id="SPAL_0000373300.1"/>
    </source>
</evidence>
<evidence type="ECO:0000256" key="2">
    <source>
        <dbReference type="ARBA" id="ARBA00022692"/>
    </source>
</evidence>
<feature type="transmembrane region" description="Helical" evidence="5">
    <location>
        <begin position="45"/>
        <end position="67"/>
    </location>
</feature>
<dbReference type="Pfam" id="PF10323">
    <property type="entry name" value="7TM_GPCR_Srv"/>
    <property type="match status" value="1"/>
</dbReference>
<feature type="transmembrane region" description="Helical" evidence="5">
    <location>
        <begin position="179"/>
        <end position="200"/>
    </location>
</feature>
<proteinExistence type="predicted"/>
<dbReference type="AlphaFoldDB" id="A0A0N5BCI7"/>
<evidence type="ECO:0000259" key="6">
    <source>
        <dbReference type="PROSITE" id="PS50262"/>
    </source>
</evidence>
<evidence type="ECO:0000256" key="3">
    <source>
        <dbReference type="ARBA" id="ARBA00022989"/>
    </source>
</evidence>
<dbReference type="InterPro" id="IPR019426">
    <property type="entry name" value="7TM_GPCR_serpentine_rcpt_Srv"/>
</dbReference>
<comment type="subcellular location">
    <subcellularLocation>
        <location evidence="1">Membrane</location>
    </subcellularLocation>
</comment>
<organism evidence="7 8">
    <name type="scientific">Strongyloides papillosus</name>
    <name type="common">Intestinal threadworm</name>
    <dbReference type="NCBI Taxonomy" id="174720"/>
    <lineage>
        <taxon>Eukaryota</taxon>
        <taxon>Metazoa</taxon>
        <taxon>Ecdysozoa</taxon>
        <taxon>Nematoda</taxon>
        <taxon>Chromadorea</taxon>
        <taxon>Rhabditida</taxon>
        <taxon>Tylenchina</taxon>
        <taxon>Panagrolaimomorpha</taxon>
        <taxon>Strongyloidoidea</taxon>
        <taxon>Strongyloididae</taxon>
        <taxon>Strongyloides</taxon>
    </lineage>
</organism>
<name>A0A0N5BCI7_STREA</name>
<feature type="transmembrane region" description="Helical" evidence="5">
    <location>
        <begin position="130"/>
        <end position="151"/>
    </location>
</feature>
<dbReference type="PANTHER" id="PTHR31627:SF42">
    <property type="entry name" value="G_PROTEIN_RECEP_F1_2 DOMAIN-CONTAINING PROTEIN-RELATED"/>
    <property type="match status" value="1"/>
</dbReference>
<feature type="domain" description="G-protein coupled receptors family 1 profile" evidence="6">
    <location>
        <begin position="24"/>
        <end position="276"/>
    </location>
</feature>
<dbReference type="PANTHER" id="PTHR31627">
    <property type="entry name" value="SERPENTINE RECEPTOR CLASS GAMMA-RELATED"/>
    <property type="match status" value="1"/>
</dbReference>
<dbReference type="PROSITE" id="PS50262">
    <property type="entry name" value="G_PROTEIN_RECEP_F1_2"/>
    <property type="match status" value="1"/>
</dbReference>
<dbReference type="Gene3D" id="1.20.1070.10">
    <property type="entry name" value="Rhodopsin 7-helix transmembrane proteins"/>
    <property type="match status" value="1"/>
</dbReference>
<feature type="transmembrane region" description="Helical" evidence="5">
    <location>
        <begin position="12"/>
        <end position="33"/>
    </location>
</feature>
<dbReference type="WBParaSite" id="SPAL_0000373300.1">
    <property type="protein sequence ID" value="SPAL_0000373300.1"/>
    <property type="gene ID" value="SPAL_0000373300"/>
</dbReference>